<dbReference type="EMBL" id="CADCVE010000037">
    <property type="protein sequence ID" value="CAA9453176.1"/>
    <property type="molecule type" value="Genomic_DNA"/>
</dbReference>
<dbReference type="InterPro" id="IPR002509">
    <property type="entry name" value="NODB_dom"/>
</dbReference>
<dbReference type="InterPro" id="IPR011330">
    <property type="entry name" value="Glyco_hydro/deAcase_b/a-brl"/>
</dbReference>
<dbReference type="PANTHER" id="PTHR10587:SF137">
    <property type="entry name" value="4-DEOXY-4-FORMAMIDO-L-ARABINOSE-PHOSPHOUNDECAPRENOL DEFORMYLASE ARND-RELATED"/>
    <property type="match status" value="1"/>
</dbReference>
<reference evidence="2" key="1">
    <citation type="submission" date="2020-02" db="EMBL/GenBank/DDBJ databases">
        <authorList>
            <person name="Meier V. D."/>
        </authorList>
    </citation>
    <scope>NUCLEOTIDE SEQUENCE</scope>
    <source>
        <strain evidence="2">AVDCRST_MAG28</strain>
    </source>
</reference>
<dbReference type="SUPFAM" id="SSF88713">
    <property type="entry name" value="Glycoside hydrolase/deacetylase"/>
    <property type="match status" value="1"/>
</dbReference>
<dbReference type="PROSITE" id="PS51677">
    <property type="entry name" value="NODB"/>
    <property type="match status" value="1"/>
</dbReference>
<dbReference type="Pfam" id="PF01522">
    <property type="entry name" value="Polysacc_deac_1"/>
    <property type="match status" value="1"/>
</dbReference>
<organism evidence="2">
    <name type="scientific">uncultured Rubrobacteraceae bacterium</name>
    <dbReference type="NCBI Taxonomy" id="349277"/>
    <lineage>
        <taxon>Bacteria</taxon>
        <taxon>Bacillati</taxon>
        <taxon>Actinomycetota</taxon>
        <taxon>Rubrobacteria</taxon>
        <taxon>Rubrobacterales</taxon>
        <taxon>Rubrobacteraceae</taxon>
        <taxon>environmental samples</taxon>
    </lineage>
</organism>
<accession>A0A6J4QRR8</accession>
<proteinExistence type="predicted"/>
<evidence type="ECO:0000313" key="2">
    <source>
        <dbReference type="EMBL" id="CAA9453176.1"/>
    </source>
</evidence>
<dbReference type="AlphaFoldDB" id="A0A6J4QRR8"/>
<dbReference type="GO" id="GO:0016810">
    <property type="term" value="F:hydrolase activity, acting on carbon-nitrogen (but not peptide) bonds"/>
    <property type="evidence" value="ECO:0007669"/>
    <property type="project" value="InterPro"/>
</dbReference>
<evidence type="ECO:0000259" key="1">
    <source>
        <dbReference type="PROSITE" id="PS51677"/>
    </source>
</evidence>
<dbReference type="CDD" id="cd10917">
    <property type="entry name" value="CE4_NodB_like_6s_7s"/>
    <property type="match status" value="1"/>
</dbReference>
<name>A0A6J4QRR8_9ACTN</name>
<dbReference type="Gene3D" id="3.20.20.370">
    <property type="entry name" value="Glycoside hydrolase/deacetylase"/>
    <property type="match status" value="1"/>
</dbReference>
<dbReference type="GO" id="GO:0005975">
    <property type="term" value="P:carbohydrate metabolic process"/>
    <property type="evidence" value="ECO:0007669"/>
    <property type="project" value="InterPro"/>
</dbReference>
<dbReference type="PANTHER" id="PTHR10587">
    <property type="entry name" value="GLYCOSYL TRANSFERASE-RELATED"/>
    <property type="match status" value="1"/>
</dbReference>
<protein>
    <submittedName>
        <fullName evidence="2">Polysaccharide deacetylase</fullName>
    </submittedName>
</protein>
<feature type="domain" description="NodB homology" evidence="1">
    <location>
        <begin position="15"/>
        <end position="200"/>
    </location>
</feature>
<dbReference type="InterPro" id="IPR050248">
    <property type="entry name" value="Polysacc_deacetylase_ArnD"/>
</dbReference>
<sequence length="221" mass="24444">MVTRPAVFDASPRQPWAALTFDDGPDPLWTPRILEALDHAGARATFFVIAPLAVEYRDIVVAAREAGHGIELHCTAHVRHTRCSRREVETDTREGLEMLRSIGIEPRLWRPPWGVLAPWTEEIARDFGLRLAPWSADTHDWRGDPASEMLNGIEPLLGPGSIVLMHDGLGPGSLRRGCQETVALVQPLVALLRSMGCEPAAMFRNERAQWLPAAGIRKAKA</sequence>
<gene>
    <name evidence="2" type="ORF">AVDCRST_MAG28-2018</name>
</gene>